<dbReference type="InterPro" id="IPR002563">
    <property type="entry name" value="Flavin_Rdtase-like_dom"/>
</dbReference>
<evidence type="ECO:0000256" key="3">
    <source>
        <dbReference type="SAM" id="MobiDB-lite"/>
    </source>
</evidence>
<comment type="similarity">
    <text evidence="1">Belongs to the non-flavoprotein flavin reductase family.</text>
</comment>
<dbReference type="Gene3D" id="2.30.110.10">
    <property type="entry name" value="Electron Transport, Fmn-binding Protein, Chain A"/>
    <property type="match status" value="1"/>
</dbReference>
<proteinExistence type="inferred from homology"/>
<dbReference type="PANTHER" id="PTHR30466">
    <property type="entry name" value="FLAVIN REDUCTASE"/>
    <property type="match status" value="1"/>
</dbReference>
<dbReference type="GO" id="GO:0042602">
    <property type="term" value="F:riboflavin reductase (NADPH) activity"/>
    <property type="evidence" value="ECO:0007669"/>
    <property type="project" value="TreeGrafter"/>
</dbReference>
<evidence type="ECO:0000256" key="1">
    <source>
        <dbReference type="ARBA" id="ARBA00008898"/>
    </source>
</evidence>
<dbReference type="InterPro" id="IPR012349">
    <property type="entry name" value="Split_barrel_FMN-bd"/>
</dbReference>
<evidence type="ECO:0000259" key="4">
    <source>
        <dbReference type="SMART" id="SM00903"/>
    </source>
</evidence>
<sequence length="229" mass="23803">MSTRAARTGKTEGCRGVPVMPRRRRTRRGTFLPPAPALRTRDTASTDSGDGGDGGDGGTVDGRRFRQALGTFATGVVAVTAADPRDGRPYGLAVNSFTSVSLDPPLVAFCVSHTSTSWPRVRAAGEITVNVLAGRQREACAQLASRGGDKFAGLGWTASPSGNPILDGALAWLDCAIEAEHVAGDHTIVVTRVLRLDLLADGDPLVFFRGAYGSFTAGLDALAEAVPAP</sequence>
<feature type="region of interest" description="Disordered" evidence="3">
    <location>
        <begin position="1"/>
        <end position="63"/>
    </location>
</feature>
<keyword evidence="2" id="KW-0560">Oxidoreductase</keyword>
<evidence type="ECO:0000313" key="5">
    <source>
        <dbReference type="EMBL" id="SDJ39075.1"/>
    </source>
</evidence>
<evidence type="ECO:0000256" key="2">
    <source>
        <dbReference type="ARBA" id="ARBA00023002"/>
    </source>
</evidence>
<dbReference type="GO" id="GO:0010181">
    <property type="term" value="F:FMN binding"/>
    <property type="evidence" value="ECO:0007669"/>
    <property type="project" value="InterPro"/>
</dbReference>
<reference evidence="5 6" key="1">
    <citation type="submission" date="2016-10" db="EMBL/GenBank/DDBJ databases">
        <authorList>
            <person name="de Groot N.N."/>
        </authorList>
    </citation>
    <scope>NUCLEOTIDE SEQUENCE [LARGE SCALE GENOMIC DNA]</scope>
    <source>
        <strain evidence="5 6">CGMCC 4.5681</strain>
    </source>
</reference>
<organism evidence="5 6">
    <name type="scientific">Nonomuraea maritima</name>
    <dbReference type="NCBI Taxonomy" id="683260"/>
    <lineage>
        <taxon>Bacteria</taxon>
        <taxon>Bacillati</taxon>
        <taxon>Actinomycetota</taxon>
        <taxon>Actinomycetes</taxon>
        <taxon>Streptosporangiales</taxon>
        <taxon>Streptosporangiaceae</taxon>
        <taxon>Nonomuraea</taxon>
    </lineage>
</organism>
<dbReference type="Proteomes" id="UP000198683">
    <property type="component" value="Unassembled WGS sequence"/>
</dbReference>
<gene>
    <name evidence="5" type="ORF">SAMN05421874_101659</name>
</gene>
<dbReference type="SUPFAM" id="SSF50475">
    <property type="entry name" value="FMN-binding split barrel"/>
    <property type="match status" value="1"/>
</dbReference>
<dbReference type="RefSeq" id="WP_245739985.1">
    <property type="nucleotide sequence ID" value="NZ_FNFB01000001.1"/>
</dbReference>
<dbReference type="SMART" id="SM00903">
    <property type="entry name" value="Flavin_Reduct"/>
    <property type="match status" value="1"/>
</dbReference>
<feature type="compositionally biased region" description="Gly residues" evidence="3">
    <location>
        <begin position="49"/>
        <end position="60"/>
    </location>
</feature>
<dbReference type="EMBL" id="FNFB01000001">
    <property type="protein sequence ID" value="SDJ39075.1"/>
    <property type="molecule type" value="Genomic_DNA"/>
</dbReference>
<dbReference type="PANTHER" id="PTHR30466:SF11">
    <property type="entry name" value="FLAVIN-DEPENDENT MONOOXYGENASE, REDUCTASE SUBUNIT HSAB"/>
    <property type="match status" value="1"/>
</dbReference>
<dbReference type="Pfam" id="PF01613">
    <property type="entry name" value="Flavin_Reduct"/>
    <property type="match status" value="1"/>
</dbReference>
<protein>
    <submittedName>
        <fullName evidence="5">NADH-FMN oxidoreductase RutF, flavin reductase (DIM6/NTAB) family</fullName>
    </submittedName>
</protein>
<name>A0A1G8TDU4_9ACTN</name>
<accession>A0A1G8TDU4</accession>
<dbReference type="AlphaFoldDB" id="A0A1G8TDU4"/>
<evidence type="ECO:0000313" key="6">
    <source>
        <dbReference type="Proteomes" id="UP000198683"/>
    </source>
</evidence>
<keyword evidence="6" id="KW-1185">Reference proteome</keyword>
<dbReference type="InterPro" id="IPR050268">
    <property type="entry name" value="NADH-dep_flavin_reductase"/>
</dbReference>
<dbReference type="STRING" id="683260.SAMN05421874_101659"/>
<feature type="domain" description="Flavin reductase like" evidence="4">
    <location>
        <begin position="69"/>
        <end position="214"/>
    </location>
</feature>